<reference evidence="2" key="1">
    <citation type="submission" date="2020-08" db="EMBL/GenBank/DDBJ databases">
        <title>Genome public.</title>
        <authorList>
            <person name="Liu C."/>
            <person name="Sun Q."/>
        </authorList>
    </citation>
    <scope>NUCLEOTIDE SEQUENCE</scope>
    <source>
        <strain evidence="2">BX8</strain>
    </source>
</reference>
<name>A0A923I6I9_9FIRM</name>
<organism evidence="2 3">
    <name type="scientific">Anaerofilum hominis</name>
    <dbReference type="NCBI Taxonomy" id="2763016"/>
    <lineage>
        <taxon>Bacteria</taxon>
        <taxon>Bacillati</taxon>
        <taxon>Bacillota</taxon>
        <taxon>Clostridia</taxon>
        <taxon>Eubacteriales</taxon>
        <taxon>Oscillospiraceae</taxon>
        <taxon>Anaerofilum</taxon>
    </lineage>
</organism>
<dbReference type="RefSeq" id="WP_186887570.1">
    <property type="nucleotide sequence ID" value="NZ_JACONZ010000002.1"/>
</dbReference>
<dbReference type="SUPFAM" id="SSF51658">
    <property type="entry name" value="Xylose isomerase-like"/>
    <property type="match status" value="1"/>
</dbReference>
<accession>A0A923I6I9</accession>
<evidence type="ECO:0000259" key="1">
    <source>
        <dbReference type="Pfam" id="PF01261"/>
    </source>
</evidence>
<dbReference type="InterPro" id="IPR036237">
    <property type="entry name" value="Xyl_isomerase-like_sf"/>
</dbReference>
<dbReference type="InterPro" id="IPR013022">
    <property type="entry name" value="Xyl_isomerase-like_TIM-brl"/>
</dbReference>
<proteinExistence type="predicted"/>
<comment type="caution">
    <text evidence="2">The sequence shown here is derived from an EMBL/GenBank/DDBJ whole genome shotgun (WGS) entry which is preliminary data.</text>
</comment>
<feature type="domain" description="Xylose isomerase-like TIM barrel" evidence="1">
    <location>
        <begin position="21"/>
        <end position="306"/>
    </location>
</feature>
<dbReference type="InterPro" id="IPR050312">
    <property type="entry name" value="IolE/XylAMocC-like"/>
</dbReference>
<dbReference type="GO" id="GO:0016853">
    <property type="term" value="F:isomerase activity"/>
    <property type="evidence" value="ECO:0007669"/>
    <property type="project" value="UniProtKB-KW"/>
</dbReference>
<evidence type="ECO:0000313" key="2">
    <source>
        <dbReference type="EMBL" id="MBC5581206.1"/>
    </source>
</evidence>
<evidence type="ECO:0000313" key="3">
    <source>
        <dbReference type="Proteomes" id="UP000659630"/>
    </source>
</evidence>
<keyword evidence="3" id="KW-1185">Reference proteome</keyword>
<protein>
    <submittedName>
        <fullName evidence="2">Sugar phosphate isomerase/epimerase</fullName>
    </submittedName>
</protein>
<sequence length="320" mass="35332">MKVGVLTVPLSGMPLGEALTYLKGLGVETVEIGCGGNPGKAHCDPDVLLHDTAEMKKFKDTVRTSGLEISAFSTHNNPVHPDREIAAEADRDLKNAILMASETGVGLVNTFSGCPGDCPDSRYPNWVTCPWPDDFGKVLDYQWNDCLLPYWHKTAAFAAEHGVRIAFEMHPGFCVYNTASMLKIRGQVGPALGANYDPSHLFWQGMDAIASIRELGDAIYHVHAKDCRIDPANTARKGVLDLLHYSDEIHRSWVFRTVGYGHDVQTWKDIISALRMVGYDGAVSIEHEDSLMSVREGLEKAITFLQDVMISEKPAAMWWA</sequence>
<dbReference type="Proteomes" id="UP000659630">
    <property type="component" value="Unassembled WGS sequence"/>
</dbReference>
<dbReference type="EMBL" id="JACONZ010000002">
    <property type="protein sequence ID" value="MBC5581206.1"/>
    <property type="molecule type" value="Genomic_DNA"/>
</dbReference>
<dbReference type="PANTHER" id="PTHR12110:SF21">
    <property type="entry name" value="XYLOSE ISOMERASE-LIKE TIM BARREL DOMAIN-CONTAINING PROTEIN"/>
    <property type="match status" value="1"/>
</dbReference>
<dbReference type="Gene3D" id="3.20.20.150">
    <property type="entry name" value="Divalent-metal-dependent TIM barrel enzymes"/>
    <property type="match status" value="1"/>
</dbReference>
<gene>
    <name evidence="2" type="ORF">H8S23_06770</name>
</gene>
<dbReference type="Pfam" id="PF01261">
    <property type="entry name" value="AP_endonuc_2"/>
    <property type="match status" value="1"/>
</dbReference>
<keyword evidence="2" id="KW-0413">Isomerase</keyword>
<dbReference type="AlphaFoldDB" id="A0A923I6I9"/>
<dbReference type="PANTHER" id="PTHR12110">
    <property type="entry name" value="HYDROXYPYRUVATE ISOMERASE"/>
    <property type="match status" value="1"/>
</dbReference>